<dbReference type="Proteomes" id="UP001277761">
    <property type="component" value="Unassembled WGS sequence"/>
</dbReference>
<proteinExistence type="predicted"/>
<dbReference type="PRINTS" id="PR00032">
    <property type="entry name" value="HTHARAC"/>
</dbReference>
<dbReference type="Pfam" id="PF12833">
    <property type="entry name" value="HTH_18"/>
    <property type="match status" value="1"/>
</dbReference>
<dbReference type="InterPro" id="IPR018062">
    <property type="entry name" value="HTH_AraC-typ_CS"/>
</dbReference>
<evidence type="ECO:0000259" key="4">
    <source>
        <dbReference type="PROSITE" id="PS01124"/>
    </source>
</evidence>
<sequence>MQRPDTIFIRTALYEEALSILEQEYASDLTVAELAGRVACSCRQLQRSFQEVGGTSFRTALTGIRMDRAAEILASGPVSVRDAARQVGYRQPAQFAKAFRRHHGMSPSQYRVRRHIGRLGTLRESLQRPVEAA</sequence>
<dbReference type="Gene3D" id="1.10.10.60">
    <property type="entry name" value="Homeodomain-like"/>
    <property type="match status" value="1"/>
</dbReference>
<gene>
    <name evidence="5" type="ORF">SK069_04670</name>
</gene>
<dbReference type="PROSITE" id="PS00041">
    <property type="entry name" value="HTH_ARAC_FAMILY_1"/>
    <property type="match status" value="1"/>
</dbReference>
<keyword evidence="2" id="KW-0238">DNA-binding</keyword>
<evidence type="ECO:0000313" key="6">
    <source>
        <dbReference type="Proteomes" id="UP001277761"/>
    </source>
</evidence>
<dbReference type="PROSITE" id="PS01124">
    <property type="entry name" value="HTH_ARAC_FAMILY_2"/>
    <property type="match status" value="1"/>
</dbReference>
<keyword evidence="6" id="KW-1185">Reference proteome</keyword>
<dbReference type="InterPro" id="IPR020449">
    <property type="entry name" value="Tscrpt_reg_AraC-type_HTH"/>
</dbReference>
<feature type="domain" description="HTH araC/xylS-type" evidence="4">
    <location>
        <begin position="15"/>
        <end position="113"/>
    </location>
</feature>
<keyword evidence="3" id="KW-0804">Transcription</keyword>
<dbReference type="RefSeq" id="WP_319953019.1">
    <property type="nucleotide sequence ID" value="NZ_JAXAVX010000001.1"/>
</dbReference>
<dbReference type="EMBL" id="JAXAVX010000001">
    <property type="protein sequence ID" value="MDX8150877.1"/>
    <property type="molecule type" value="Genomic_DNA"/>
</dbReference>
<dbReference type="PANTHER" id="PTHR43280:SF11">
    <property type="entry name" value="RCS-SPECIFIC HTH-TYPE TRANSCRIPTIONAL ACTIVATOR RCLR"/>
    <property type="match status" value="1"/>
</dbReference>
<comment type="caution">
    <text evidence="5">The sequence shown here is derived from an EMBL/GenBank/DDBJ whole genome shotgun (WGS) entry which is preliminary data.</text>
</comment>
<evidence type="ECO:0000256" key="1">
    <source>
        <dbReference type="ARBA" id="ARBA00023015"/>
    </source>
</evidence>
<keyword evidence="1" id="KW-0805">Transcription regulation</keyword>
<evidence type="ECO:0000256" key="3">
    <source>
        <dbReference type="ARBA" id="ARBA00023163"/>
    </source>
</evidence>
<accession>A0ABU4VGD4</accession>
<dbReference type="PANTHER" id="PTHR43280">
    <property type="entry name" value="ARAC-FAMILY TRANSCRIPTIONAL REGULATOR"/>
    <property type="match status" value="1"/>
</dbReference>
<name>A0ABU4VGD4_9ACTN</name>
<dbReference type="InterPro" id="IPR018060">
    <property type="entry name" value="HTH_AraC"/>
</dbReference>
<dbReference type="InterPro" id="IPR009057">
    <property type="entry name" value="Homeodomain-like_sf"/>
</dbReference>
<reference evidence="5 6" key="1">
    <citation type="submission" date="2023-11" db="EMBL/GenBank/DDBJ databases">
        <authorList>
            <person name="Xu M."/>
            <person name="Jiang T."/>
        </authorList>
    </citation>
    <scope>NUCLEOTIDE SEQUENCE [LARGE SCALE GENOMIC DNA]</scope>
    <source>
        <strain evidence="5 6">SD</strain>
    </source>
</reference>
<dbReference type="SMART" id="SM00342">
    <property type="entry name" value="HTH_ARAC"/>
    <property type="match status" value="1"/>
</dbReference>
<evidence type="ECO:0000313" key="5">
    <source>
        <dbReference type="EMBL" id="MDX8150877.1"/>
    </source>
</evidence>
<organism evidence="5 6">
    <name type="scientific">Patulibacter brassicae</name>
    <dbReference type="NCBI Taxonomy" id="1705717"/>
    <lineage>
        <taxon>Bacteria</taxon>
        <taxon>Bacillati</taxon>
        <taxon>Actinomycetota</taxon>
        <taxon>Thermoleophilia</taxon>
        <taxon>Solirubrobacterales</taxon>
        <taxon>Patulibacteraceae</taxon>
        <taxon>Patulibacter</taxon>
    </lineage>
</organism>
<dbReference type="SUPFAM" id="SSF46689">
    <property type="entry name" value="Homeodomain-like"/>
    <property type="match status" value="2"/>
</dbReference>
<evidence type="ECO:0000256" key="2">
    <source>
        <dbReference type="ARBA" id="ARBA00023125"/>
    </source>
</evidence>
<protein>
    <submittedName>
        <fullName evidence="5">Helix-turn-helix transcriptional regulator</fullName>
    </submittedName>
</protein>